<protein>
    <recommendedName>
        <fullName evidence="2">Peptidase M56 domain-containing protein</fullName>
    </recommendedName>
</protein>
<dbReference type="RefSeq" id="WP_106756026.1">
    <property type="nucleotide sequence ID" value="NZ_PXWF02000042.1"/>
</dbReference>
<dbReference type="InterPro" id="IPR008756">
    <property type="entry name" value="Peptidase_M56"/>
</dbReference>
<dbReference type="AlphaFoldDB" id="A0A2U2I5Z3"/>
<feature type="transmembrane region" description="Helical" evidence="1">
    <location>
        <begin position="110"/>
        <end position="132"/>
    </location>
</feature>
<dbReference type="CDD" id="cd07341">
    <property type="entry name" value="M56_BlaR1_MecR1_like"/>
    <property type="match status" value="1"/>
</dbReference>
<dbReference type="Proteomes" id="UP000241421">
    <property type="component" value="Unassembled WGS sequence"/>
</dbReference>
<dbReference type="PANTHER" id="PTHR34978">
    <property type="entry name" value="POSSIBLE SENSOR-TRANSDUCER PROTEIN BLAR"/>
    <property type="match status" value="1"/>
</dbReference>
<feature type="transmembrane region" description="Helical" evidence="1">
    <location>
        <begin position="37"/>
        <end position="63"/>
    </location>
</feature>
<dbReference type="OrthoDB" id="8708575at2"/>
<name>A0A2U2I5Z3_9BURK</name>
<dbReference type="EMBL" id="PXWF02000042">
    <property type="protein sequence ID" value="PWF55171.1"/>
    <property type="molecule type" value="Genomic_DNA"/>
</dbReference>
<proteinExistence type="predicted"/>
<evidence type="ECO:0000256" key="1">
    <source>
        <dbReference type="SAM" id="Phobius"/>
    </source>
</evidence>
<evidence type="ECO:0000259" key="2">
    <source>
        <dbReference type="Pfam" id="PF05569"/>
    </source>
</evidence>
<accession>A0A2U2I5Z3</accession>
<evidence type="ECO:0000313" key="3">
    <source>
        <dbReference type="EMBL" id="PWF55171.1"/>
    </source>
</evidence>
<keyword evidence="1" id="KW-0812">Transmembrane</keyword>
<dbReference type="Pfam" id="PF05569">
    <property type="entry name" value="Peptidase_M56"/>
    <property type="match status" value="1"/>
</dbReference>
<keyword evidence="4" id="KW-1185">Reference proteome</keyword>
<feature type="domain" description="Peptidase M56" evidence="2">
    <location>
        <begin position="31"/>
        <end position="276"/>
    </location>
</feature>
<keyword evidence="1" id="KW-1133">Transmembrane helix</keyword>
<gene>
    <name evidence="3" type="ORF">C7C56_003060</name>
</gene>
<reference evidence="3 4" key="1">
    <citation type="submission" date="2018-04" db="EMBL/GenBank/DDBJ databases">
        <title>Massilia violaceinigra sp. nov., a novel purple-pigmented bacterium isolated from Tianshan glacier, Xinjiang, China.</title>
        <authorList>
            <person name="Wang H."/>
        </authorList>
    </citation>
    <scope>NUCLEOTIDE SEQUENCE [LARGE SCALE GENOMIC DNA]</scope>
    <source>
        <strain evidence="3 4">B448-2</strain>
    </source>
</reference>
<dbReference type="PANTHER" id="PTHR34978:SF3">
    <property type="entry name" value="SLR0241 PROTEIN"/>
    <property type="match status" value="1"/>
</dbReference>
<feature type="transmembrane region" description="Helical" evidence="1">
    <location>
        <begin position="197"/>
        <end position="218"/>
    </location>
</feature>
<keyword evidence="1" id="KW-0472">Membrane</keyword>
<evidence type="ECO:0000313" key="4">
    <source>
        <dbReference type="Proteomes" id="UP000241421"/>
    </source>
</evidence>
<organism evidence="3 4">
    <name type="scientific">Massilia glaciei</name>
    <dbReference type="NCBI Taxonomy" id="1524097"/>
    <lineage>
        <taxon>Bacteria</taxon>
        <taxon>Pseudomonadati</taxon>
        <taxon>Pseudomonadota</taxon>
        <taxon>Betaproteobacteria</taxon>
        <taxon>Burkholderiales</taxon>
        <taxon>Oxalobacteraceae</taxon>
        <taxon>Telluria group</taxon>
        <taxon>Massilia</taxon>
    </lineage>
</organism>
<comment type="caution">
    <text evidence="3">The sequence shown here is derived from an EMBL/GenBank/DDBJ whole genome shotgun (WGS) entry which is preliminary data.</text>
</comment>
<dbReference type="InterPro" id="IPR052173">
    <property type="entry name" value="Beta-lactam_resp_regulator"/>
</dbReference>
<sequence>MLGLMGYTLIVTALLAASGWAAERVALVCSAPARWVWVMAIVGSLVLPVAVPSVSFDMPAMLAADGPAKTVALRDMTSAKLTPAAWLPAQAQNAAAGVAASTALNTALTWAWAVASGALLLALLGSAVYLAVRKRRWSRRQMAGASVYLSPDVGPAVVGLLRPRIVVPAWLAGAPEHQQTLVVAHEQSHLDARDPQWLTVCLLVLVAMPWNLPLWWLMRRLRRAIEVDCDARVLAAGYDLKLYGATLIEVGQRRSAFVGAAAAMAESRSFLEQRIGIMVRPPKRWARRAAPAFAALSLCMVAVAAQVGPPAKVRHQIALPAGLVANYVGYYQIDEHEVMVVSQAGDRLLAQRNQGHSWKLLPESETGFFVRGADMQVLFDRAGKGRPAAGLVLRQYGVDVRAPRVGAEAVQRVDAHIARRYALQRPAAGGAAAVRRNLDLARDGRLELADFTPSFGQIALRNLPGSGQLLKDLGAVRSVKFYGVSRHGWDMYEIEYEHGGALCHIAMNSDGKIANVLFQKKGGAA</sequence>